<name>A0A1H8GC99_9ACTN</name>
<dbReference type="STRING" id="46177.SAMN05660976_07512"/>
<dbReference type="OrthoDB" id="5198642at2"/>
<dbReference type="RefSeq" id="WP_143078912.1">
    <property type="nucleotide sequence ID" value="NZ_BBZG01000002.1"/>
</dbReference>
<feature type="transmembrane region" description="Helical" evidence="1">
    <location>
        <begin position="162"/>
        <end position="183"/>
    </location>
</feature>
<gene>
    <name evidence="2" type="ORF">SAMN05660976_07512</name>
</gene>
<dbReference type="AlphaFoldDB" id="A0A1H8GC99"/>
<feature type="transmembrane region" description="Helical" evidence="1">
    <location>
        <begin position="84"/>
        <end position="104"/>
    </location>
</feature>
<evidence type="ECO:0000256" key="1">
    <source>
        <dbReference type="SAM" id="Phobius"/>
    </source>
</evidence>
<feature type="transmembrane region" description="Helical" evidence="1">
    <location>
        <begin position="125"/>
        <end position="150"/>
    </location>
</feature>
<organism evidence="2 3">
    <name type="scientific">Nonomuraea pusilla</name>
    <dbReference type="NCBI Taxonomy" id="46177"/>
    <lineage>
        <taxon>Bacteria</taxon>
        <taxon>Bacillati</taxon>
        <taxon>Actinomycetota</taxon>
        <taxon>Actinomycetes</taxon>
        <taxon>Streptosporangiales</taxon>
        <taxon>Streptosporangiaceae</taxon>
        <taxon>Nonomuraea</taxon>
    </lineage>
</organism>
<dbReference type="EMBL" id="FOBF01000026">
    <property type="protein sequence ID" value="SEN41613.1"/>
    <property type="molecule type" value="Genomic_DNA"/>
</dbReference>
<dbReference type="Proteomes" id="UP000198953">
    <property type="component" value="Unassembled WGS sequence"/>
</dbReference>
<protein>
    <submittedName>
        <fullName evidence="2">Uncharacterized protein</fullName>
    </submittedName>
</protein>
<reference evidence="2 3" key="1">
    <citation type="submission" date="2016-10" db="EMBL/GenBank/DDBJ databases">
        <authorList>
            <person name="de Groot N.N."/>
        </authorList>
    </citation>
    <scope>NUCLEOTIDE SEQUENCE [LARGE SCALE GENOMIC DNA]</scope>
    <source>
        <strain evidence="2 3">DSM 43357</strain>
    </source>
</reference>
<sequence length="200" mass="20268">MDHRFVRLVVYVVRFAGVVAGLWGVAYVINGATQAGGFITVRAVPRLDAAEQLGLSGVKLPSGVSLAGEELSLQVWNSTLVEQVVSRADIMLGGLCALVAAFLLRGLLTSMLERQPYRSGNAARVAWLAVLAVAAGAAQALPGLAGAAVLDRVGLSGTFGAAYGLSWVPFVGAAFLLALAVALRQGRAASPAPAAGSGGA</sequence>
<keyword evidence="1" id="KW-1133">Transmembrane helix</keyword>
<keyword evidence="1" id="KW-0472">Membrane</keyword>
<feature type="transmembrane region" description="Helical" evidence="1">
    <location>
        <begin position="9"/>
        <end position="29"/>
    </location>
</feature>
<keyword evidence="3" id="KW-1185">Reference proteome</keyword>
<accession>A0A1H8GC99</accession>
<evidence type="ECO:0000313" key="3">
    <source>
        <dbReference type="Proteomes" id="UP000198953"/>
    </source>
</evidence>
<keyword evidence="1" id="KW-0812">Transmembrane</keyword>
<proteinExistence type="predicted"/>
<evidence type="ECO:0000313" key="2">
    <source>
        <dbReference type="EMBL" id="SEN41613.1"/>
    </source>
</evidence>